<name>A0A0J7AA90_9ACTN</name>
<dbReference type="STRING" id="66430.ACS04_30235"/>
<dbReference type="AlphaFoldDB" id="A0A0J7AA90"/>
<proteinExistence type="predicted"/>
<dbReference type="Proteomes" id="UP000035932">
    <property type="component" value="Unassembled WGS sequence"/>
</dbReference>
<sequence length="159" mass="18082">MDLKVVKEPRIAAAPEGTVVLLIGIRINKFWMVHRWVPAFCAMIPMLIEVSKDKDHGFLYSRTWFNRTVVVLQYWRTMEDLMRYSHNAAAKHRSKWAWFNRAVGNDGAVGIFHEAYVVDPQRMHTVYRNMPVFGIAAATESVPQRTRPPVPGGSGTGKG</sequence>
<dbReference type="InterPro" id="IPR025444">
    <property type="entry name" value="Monooxy_af470"/>
</dbReference>
<dbReference type="Pfam" id="PF13826">
    <property type="entry name" value="Monooxy_af470-like"/>
    <property type="match status" value="1"/>
</dbReference>
<gene>
    <name evidence="1" type="ORF">ACS04_30235</name>
</gene>
<accession>A0A0J7AA90</accession>
<dbReference type="PATRIC" id="fig|66430.4.peg.2365"/>
<protein>
    <submittedName>
        <fullName evidence="1">Uncharacterized protein</fullName>
    </submittedName>
</protein>
<comment type="caution">
    <text evidence="1">The sequence shown here is derived from an EMBL/GenBank/DDBJ whole genome shotgun (WGS) entry which is preliminary data.</text>
</comment>
<dbReference type="EMBL" id="LFML01000148">
    <property type="protein sequence ID" value="KMO94211.1"/>
    <property type="molecule type" value="Genomic_DNA"/>
</dbReference>
<evidence type="ECO:0000313" key="1">
    <source>
        <dbReference type="EMBL" id="KMO94211.1"/>
    </source>
</evidence>
<evidence type="ECO:0000313" key="2">
    <source>
        <dbReference type="Proteomes" id="UP000035932"/>
    </source>
</evidence>
<reference evidence="1 2" key="1">
    <citation type="submission" date="2015-06" db="EMBL/GenBank/DDBJ databases">
        <title>Recapitulation of the evolution of biosynthetic gene clusters reveals hidden chemical diversity on bacterial genomes.</title>
        <authorList>
            <person name="Cruz-Morales P."/>
            <person name="Martinez-Guerrero C."/>
            <person name="Morales-Escalante M.A."/>
            <person name="Yanez-Guerra L.A."/>
            <person name="Kopp J.F."/>
            <person name="Feldmann J."/>
            <person name="Ramos-Aboites H.E."/>
            <person name="Barona-Gomez F."/>
        </authorList>
    </citation>
    <scope>NUCLEOTIDE SEQUENCE [LARGE SCALE GENOMIC DNA]</scope>
    <source>
        <strain evidence="1 2">ATCC 31245</strain>
    </source>
</reference>
<dbReference type="RefSeq" id="WP_048480010.1">
    <property type="nucleotide sequence ID" value="NZ_JBIRUD010000019.1"/>
</dbReference>
<keyword evidence="2" id="KW-1185">Reference proteome</keyword>
<organism evidence="1 2">
    <name type="scientific">Streptomyces roseus</name>
    <dbReference type="NCBI Taxonomy" id="66430"/>
    <lineage>
        <taxon>Bacteria</taxon>
        <taxon>Bacillati</taxon>
        <taxon>Actinomycetota</taxon>
        <taxon>Actinomycetes</taxon>
        <taxon>Kitasatosporales</taxon>
        <taxon>Streptomycetaceae</taxon>
        <taxon>Streptomyces</taxon>
    </lineage>
</organism>